<dbReference type="InterPro" id="IPR004087">
    <property type="entry name" value="KH_dom"/>
</dbReference>
<dbReference type="CDD" id="cd02395">
    <property type="entry name" value="KH-I_BBP"/>
    <property type="match status" value="1"/>
</dbReference>
<dbReference type="PROSITE" id="PS50850">
    <property type="entry name" value="MFS"/>
    <property type="match status" value="1"/>
</dbReference>
<evidence type="ECO:0000256" key="23">
    <source>
        <dbReference type="ARBA" id="ARBA00023187"/>
    </source>
</evidence>
<dbReference type="GO" id="GO:0000398">
    <property type="term" value="P:mRNA splicing, via spliceosome"/>
    <property type="evidence" value="ECO:0007669"/>
    <property type="project" value="UniProtKB-ARBA"/>
</dbReference>
<proteinExistence type="inferred from homology"/>
<dbReference type="Gene3D" id="4.10.60.10">
    <property type="entry name" value="Zinc finger, CCHC-type"/>
    <property type="match status" value="1"/>
</dbReference>
<feature type="coiled-coil region" evidence="29">
    <location>
        <begin position="858"/>
        <end position="910"/>
    </location>
</feature>
<dbReference type="SUPFAM" id="SSF53474">
    <property type="entry name" value="alpha/beta-Hydrolases"/>
    <property type="match status" value="1"/>
</dbReference>
<feature type="domain" description="Major facilitator superfamily (MFS) profile" evidence="33">
    <location>
        <begin position="65"/>
        <end position="473"/>
    </location>
</feature>
<dbReference type="InterPro" id="IPR020846">
    <property type="entry name" value="MFS_dom"/>
</dbReference>
<dbReference type="Pfam" id="PF10230">
    <property type="entry name" value="LIDHydrolase"/>
    <property type="match status" value="1"/>
</dbReference>
<keyword evidence="18 28" id="KW-0694">RNA-binding</keyword>
<keyword evidence="16" id="KW-0378">Hydrolase</keyword>
<dbReference type="InterPro" id="IPR048024">
    <property type="entry name" value="Fxna-like_M28_dom"/>
</dbReference>
<keyword evidence="11" id="KW-0507">mRNA processing</keyword>
<feature type="transmembrane region" description="Helical" evidence="31">
    <location>
        <begin position="224"/>
        <end position="244"/>
    </location>
</feature>
<feature type="region of interest" description="Disordered" evidence="30">
    <location>
        <begin position="949"/>
        <end position="975"/>
    </location>
</feature>
<dbReference type="Pfam" id="PF04389">
    <property type="entry name" value="Peptidase_M28"/>
    <property type="match status" value="1"/>
</dbReference>
<dbReference type="FunFam" id="1.20.1250.20:FF:000064">
    <property type="entry name" value="MFS allantoate transporter"/>
    <property type="match status" value="1"/>
</dbReference>
<feature type="compositionally biased region" description="Basic and acidic residues" evidence="30">
    <location>
        <begin position="1980"/>
        <end position="1989"/>
    </location>
</feature>
<evidence type="ECO:0000256" key="3">
    <source>
        <dbReference type="ARBA" id="ARBA00004123"/>
    </source>
</evidence>
<dbReference type="PROSITE" id="PS50084">
    <property type="entry name" value="KH_TYPE_1"/>
    <property type="match status" value="1"/>
</dbReference>
<keyword evidence="19 31" id="KW-1133">Transmembrane helix</keyword>
<feature type="transmembrane region" description="Helical" evidence="31">
    <location>
        <begin position="1782"/>
        <end position="1805"/>
    </location>
</feature>
<dbReference type="InterPro" id="IPR011701">
    <property type="entry name" value="MFS"/>
</dbReference>
<evidence type="ECO:0000256" key="21">
    <source>
        <dbReference type="ARBA" id="ARBA00023136"/>
    </source>
</evidence>
<feature type="region of interest" description="Disordered" evidence="30">
    <location>
        <begin position="604"/>
        <end position="664"/>
    </location>
</feature>
<dbReference type="InterPro" id="IPR001878">
    <property type="entry name" value="Znf_CCHC"/>
</dbReference>
<sequence>MKVPSLGLVLADDGSDEDAATDPAAEPLLAHTGMGSSSETTSADTCSGSDADAARLVLKKIDRTIIPLLFVTYMLNFMDKVVLSSAAVFGLREDNHLQGQQYSWVGSSFYFGYLMWTYPTSVLIARLPTAKYLAANTLLWGTVVGLTAACSSFGGLVVLRFLLGVAEATISPAFMYLTSTWYTRDEIPSRVGIWFAGNAIGGIVSSLLAFAVGHVGGDIRPWRWMYIILGITTLLWAVPMFILLPDTISKARFLTPRERRLAARRVVVAGMGTSENARWQLNQVIECLIDPKTWLIFPITLLTQIPNGSTQNFSNIVIQSFGFTNLQSTLINLPYSLISATAIYGTGYMAGRFRTLNCLLVIVAVIPCVIGAAVIFCRDRVPHGVQLFAYFLLSTGPASLPLVMAMVSSNYRGVTKKMTITAMLFVAYCAGNIAGPLLFRKEEDPTYATAFGAIMVCYSLVVILTFVLRSYLQRLNAKRARDEGFEGSAGVAGILADGTVPMAVDGKGVAQAVTEAQLRPEDYQDATARPTSSRMILVPSAAHLRNLTKARTPHTPVQQVHTLHSRHHNSDAPVASHLEEPAYRHTECVSFARAKISATMSWRNQGITGSNNIPLGKTRRFGGEPELDGPDRDLKRGRDPEPRLDDGPRRRKKRNRWGDASENKAAGLMGLPTAIKANMTSEQLEAYTLHLRIEEISQKLRIDDVVPADGDRYSSIPRRLLCYSSPDKFSRSPSPPPQYDNHGRRVNTREYRYRKRLEDERHKLVERAMKTIPNYHPPQDYRRPTKTQEKVYVPVNDYPEINFIGLLIGPRGNTLKKMEAESGAKIAIRGKGSVKEGKGRSDAAHSSNQEEDLHCLIMADTEDKINKAKQLIHNVIETAASVPEGQNDLKRNQLRELAALNGTLRDDENQACQNCGKIGHRKYDCPERQNFTASVICRVCGNAGHFARDCPDRQRGSGWRNDVGNGRPAGRIGGGDAVDREMEQLMQELGGGPSAAPAQIEAGPGGGHENGDVKPWQRSQGGGGAAPWRPRNQDSRDGPSSGSGGGGAAPWARDRNRGHEAQSDSYYGQGYGSAPGASAPGGAAPWHQPPPPPPGAPGGYSGYGGYGGAYGSAPGMNGAGPGAPGMGAPPGPPPGLPAAPPSLGSVNNLINQYSNAPPPPPGGVPPPPPPSGEAPPPPPPSNQPPPPPPGAYGCGILLTVNVQGSLDLGRSYGLSAGQKEREGGGVFLDYLETTTDGRTYTARFSVWPTEDVQPIYPLARVAADKLHERRNMSAGSQSHQRAGPTADPHSVTDLLPSFSTLITAPSRASLHHPPKSLARPYAGVKQNPHAPQLDRRRQVCAASCACVRCHELPVSVAAYPLLATHSPTMAVRNPFAFRPGPVTFWTTVVYLAVIIPLLYVHETVPPAPCDTTLERGLNLTEAWSDLQTITKTYHPYNSHENDHVRDFIIARSKSVLERNGLDYAVDTSGGVTWRYGLESAAERDVGKATERAGKPPGATIFDDRVSNVTYTYGGRFSVVGQYFEGNNVYVYIHGKEDPEGDWWLTEEGIKASRHSGGVLVNCHFDSVSTGYGATDDGMSCVTLLQLLSYFSAEGRQPKNGIVLLFNNAEEDGLLGANAFGYSPLLSFCHTFVNLEGAGAGGRAMLFRTTDLQVARAYGQSPHPFGSVVAANAFERGVIKSGTDYQVFAGIFGQRGLDIAFYEPRARYHTEEDDARHTSVRSVWHMLSAALASTKVLSETTSTEFNGPRSDGRKDLAQNGRPTAGVWFDFFGDAWAAFPLRGLFAWSLTLLVATPLVLLVVTYILIRNDKYYFFARDLKTDSETGDGTVSLGGWRGFFRFPLALVFATGLTVGSVYLVAKFNPLIIASSGYAVWAMTMSLFYFAFWLIMRGSSFVRPSALHRGFVLIWLFVLTWAIQVIAAVAEDRMGIGALYFAAFLHTAVFSCLLISLLEQLALPGKQEFAQQLQDAERDHTAQSATHSADETIRDQQPEDGDDGANATETTPLRAGEQGYGSNTTTTTFASTYRRPVTAEPVAPSVPSHPPYESEQSWSGRLPAWTWFLQLLILAPVHVIILGNLGLVQTTAMQMTGPDGSSLLTPLMGIGILSILLVIPLSPFIHRVTHQIPLFLLLVFTGTLIYNMVAFPFSTNNRFKLRFQQTVDLDNGSNTVSLIGLEEFVRPVIASLPAASGKEVNCQRSVAENLMECKYDASSLPPNPADGKELDKLVSASVTKSADGLSASLHIEALNTRLCYVDLSEPIFGFSVEGGGPRDERFGQMPKDGLKSLQLWRRTWQGTWNVTLQLGSSGHSVDVPAQRPVDEDGMSRNEGGELKLREKPLEVTVKCAWDDANRVTNIPALHELKQYMPNWATVTKRTMGLVLVKKTYQVSAIPIIQVIEEISDDVHATHVYTRQQLITGQEWLRIAITSVQFRRADGSGERWPQRRMRENDRTMAFTSLVAGGGIELCRRGPSVAAWLVLCSSVAHFPDIMASLREELSDLFQGWPPLWARCRRQGLVRSLPDLALSVGLTIAMFSFFILLEVWDFSRLAWSFINPRSPRHRERRERNYERQALSKLFLVAPDHSVSLFAPSTEDERAGKHRMSLKPCLLFDRVPIEVRRHILLLAFGDRTLHMDLRFRKRLNLVLEKPYEGWDVHARILDYLTPVDAQLLASESSRWRWFGCVCHRFPPEGPRHLSLGRRCNNPWNHFREPDIDRCLDGAGECNKWPDKWPGKCQIGVLGWLLACRRAYAEGVEVLYKTNTIHISSPVLLRCIQDLIPRQRLADMTSLELVWKPKQLPLRLGFTGRKGSPPFEAPLFPSLRHLRISFYRLVYGEIDEATGLQWPYESQDELSRALHERLFPEIDSVLERIAPPSAEVVVSCSKWEWYEVVDLHLLEKQGPAKTQLQRAEIEGLKCWRETPRRTSAAEAEHSQQPPVQRDGYWIHMCFEDVHLDSGLENVLLPRKESTGRTTLQSVVALWGWPAGRHVPSRRPHTSNTTHLAITRIDVNSSFRVTQPAPGWQPRYRERAMISSIWHPSGLRSPGRRALIYFICGNPGLVGYYADFLGALHGMLDAAAGSRTAYDIYGRNLLGFSDDEHEPFAAPGPGGPQPWDLDGQIEAMYDDVAARSRGRDLDAAECPPPPGPTDNARGRRRPYDFVILAGHSIGSYIALEVFHRHAQTPSRAPELRLRHGFLLFPTIVSIGLSPSGRRAQTLRGVPGLASWAPRIAMLALAPWTAGALRWVIERLMGFSAHAAAVTAEWLKSRDGIRQALHLGLSELDGVREDVWGEELWEVSRENTEGLDGTAASEMTPKFFLFYGKGDHWVADHVRDEFIERRRQHGERGGATSIAVDEGGLPHAFCTTEHRTRVIALERCVAFQGIEMTTCFAVGPRGRCPIEARPRAPGDKSLEAHAWGKEEEKEKSLTSSRARIHGTASASVHCSRPAGWRAEFSRPTGRTHLVRGRSTELCSRQARSSTDQPAAPSPGTRAETASPAGPGGQVTRRAGGTGRPDERCAAASRAATPRQEQYCIRAVQCYSVEFGTCAAPEEANVYRRGKCAYAVALCPRHSSTSARTGQAVVAVAAVVVIAAVLARLTMSHGTGAVVLFGPRAATRSGIHAGRLMQPRPARRKG</sequence>
<keyword evidence="14" id="KW-0479">Metal-binding</keyword>
<evidence type="ECO:0000256" key="12">
    <source>
        <dbReference type="ARBA" id="ARBA00022670"/>
    </source>
</evidence>
<feature type="transmembrane region" description="Helical" evidence="31">
    <location>
        <begin position="191"/>
        <end position="212"/>
    </location>
</feature>
<dbReference type="Pfam" id="PF22250">
    <property type="entry name" value="PFF1_C"/>
    <property type="match status" value="1"/>
</dbReference>
<feature type="transmembrane region" description="Helical" evidence="31">
    <location>
        <begin position="161"/>
        <end position="179"/>
    </location>
</feature>
<keyword evidence="17" id="KW-0862">Zinc</keyword>
<evidence type="ECO:0000313" key="35">
    <source>
        <dbReference type="Proteomes" id="UP000245956"/>
    </source>
</evidence>
<comment type="subcellular location">
    <subcellularLocation>
        <location evidence="3">Nucleus</location>
    </subcellularLocation>
    <subcellularLocation>
        <location evidence="4">Vacuole membrane</location>
        <topology evidence="4">Multi-pass membrane protein</topology>
    </subcellularLocation>
</comment>
<dbReference type="GO" id="GO:0003723">
    <property type="term" value="F:RNA binding"/>
    <property type="evidence" value="ECO:0007669"/>
    <property type="project" value="UniProtKB-UniRule"/>
</dbReference>
<dbReference type="GO" id="GO:0016298">
    <property type="term" value="F:lipase activity"/>
    <property type="evidence" value="ECO:0007669"/>
    <property type="project" value="InterPro"/>
</dbReference>
<evidence type="ECO:0000256" key="31">
    <source>
        <dbReference type="SAM" id="Phobius"/>
    </source>
</evidence>
<feature type="compositionally biased region" description="Basic and acidic residues" evidence="30">
    <location>
        <begin position="3397"/>
        <end position="3421"/>
    </location>
</feature>
<feature type="transmembrane region" description="Helical" evidence="31">
    <location>
        <begin position="1864"/>
        <end position="1887"/>
    </location>
</feature>
<feature type="compositionally biased region" description="Basic and acidic residues" evidence="30">
    <location>
        <begin position="629"/>
        <end position="648"/>
    </location>
</feature>
<feature type="region of interest" description="Disordered" evidence="30">
    <location>
        <begin position="1308"/>
        <end position="1330"/>
    </location>
</feature>
<dbReference type="Pfam" id="PF07690">
    <property type="entry name" value="MFS_1"/>
    <property type="match status" value="1"/>
</dbReference>
<evidence type="ECO:0000256" key="28">
    <source>
        <dbReference type="PROSITE-ProRule" id="PRU00117"/>
    </source>
</evidence>
<comment type="caution">
    <text evidence="34">The sequence shown here is derived from an EMBL/GenBank/DDBJ whole genome shotgun (WGS) entry which is preliminary data.</text>
</comment>
<feature type="compositionally biased region" description="Pro residues" evidence="30">
    <location>
        <begin position="1087"/>
        <end position="1096"/>
    </location>
</feature>
<feature type="compositionally biased region" description="Polar residues" evidence="30">
    <location>
        <begin position="3465"/>
        <end position="3477"/>
    </location>
</feature>
<feature type="region of interest" description="Disordered" evidence="30">
    <location>
        <begin position="988"/>
        <end position="1193"/>
    </location>
</feature>
<feature type="transmembrane region" description="Helical" evidence="31">
    <location>
        <begin position="356"/>
        <end position="376"/>
    </location>
</feature>
<evidence type="ECO:0000256" key="17">
    <source>
        <dbReference type="ARBA" id="ARBA00022833"/>
    </source>
</evidence>
<keyword evidence="15 27" id="KW-0863">Zinc-finger</keyword>
<feature type="transmembrane region" description="Helical" evidence="31">
    <location>
        <begin position="2126"/>
        <end position="2145"/>
    </location>
</feature>
<evidence type="ECO:0000256" key="5">
    <source>
        <dbReference type="ARBA" id="ARBA00010382"/>
    </source>
</evidence>
<keyword evidence="22" id="KW-0325">Glycoprotein</keyword>
<feature type="compositionally biased region" description="Basic and acidic residues" evidence="30">
    <location>
        <begin position="2316"/>
        <end position="2326"/>
    </location>
</feature>
<dbReference type="InterPro" id="IPR036612">
    <property type="entry name" value="KH_dom_type_1_sf"/>
</dbReference>
<comment type="function">
    <text evidence="2">May be involved in vacuolar sorting and osmoregulation.</text>
</comment>
<dbReference type="PROSITE" id="PS50158">
    <property type="entry name" value="ZF_CCHC"/>
    <property type="match status" value="2"/>
</dbReference>
<keyword evidence="12" id="KW-0645">Protease</keyword>
<dbReference type="CDD" id="cd03875">
    <property type="entry name" value="M28_Fxna_like"/>
    <property type="match status" value="1"/>
</dbReference>
<feature type="domain" description="CCHC-type" evidence="32">
    <location>
        <begin position="912"/>
        <end position="927"/>
    </location>
</feature>
<dbReference type="InterPro" id="IPR055256">
    <property type="entry name" value="KH_1_KHDC4/BBP-like"/>
</dbReference>
<protein>
    <recommendedName>
        <fullName evidence="8">Branchpoint-bridging protein</fullName>
    </recommendedName>
    <alternativeName>
        <fullName evidence="25">FXNA-related family protease 1</fullName>
    </alternativeName>
    <alternativeName>
        <fullName evidence="7">Vacuolar membrane protease</fullName>
    </alternativeName>
</protein>
<feature type="transmembrane region" description="Helical" evidence="31">
    <location>
        <begin position="2095"/>
        <end position="2114"/>
    </location>
</feature>
<feature type="domain" description="CCHC-type" evidence="32">
    <location>
        <begin position="937"/>
        <end position="952"/>
    </location>
</feature>
<dbReference type="FunFam" id="3.40.630.10:FF:000057">
    <property type="entry name" value="Vacuolar membrane protease"/>
    <property type="match status" value="1"/>
</dbReference>
<dbReference type="Pfam" id="PF22675">
    <property type="entry name" value="KH-I_KHDC4-BBP"/>
    <property type="match status" value="1"/>
</dbReference>
<dbReference type="SUPFAM" id="SSF103473">
    <property type="entry name" value="MFS general substrate transporter"/>
    <property type="match status" value="1"/>
</dbReference>
<evidence type="ECO:0000256" key="6">
    <source>
        <dbReference type="ARBA" id="ARBA00010918"/>
    </source>
</evidence>
<dbReference type="SUPFAM" id="SSF54791">
    <property type="entry name" value="Eukaryotic type KH-domain (KH-domain type I)"/>
    <property type="match status" value="1"/>
</dbReference>
<dbReference type="Pfam" id="PF24864">
    <property type="entry name" value="DUF7730"/>
    <property type="match status" value="1"/>
</dbReference>
<comment type="cofactor">
    <cofactor evidence="1">
        <name>Zn(2+)</name>
        <dbReference type="ChEBI" id="CHEBI:29105"/>
    </cofactor>
</comment>
<comment type="similarity">
    <text evidence="5">Belongs to the BBP/SF1 family.</text>
</comment>
<evidence type="ECO:0000256" key="18">
    <source>
        <dbReference type="ARBA" id="ARBA00022884"/>
    </source>
</evidence>
<evidence type="ECO:0000256" key="30">
    <source>
        <dbReference type="SAM" id="MobiDB-lite"/>
    </source>
</evidence>
<dbReference type="InterPro" id="IPR053976">
    <property type="entry name" value="PFF1_TM"/>
</dbReference>
<dbReference type="InterPro" id="IPR053975">
    <property type="entry name" value="PFF1_C"/>
</dbReference>
<feature type="region of interest" description="Disordered" evidence="30">
    <location>
        <begin position="1964"/>
        <end position="2019"/>
    </location>
</feature>
<feature type="compositionally biased region" description="Polar residues" evidence="30">
    <location>
        <begin position="1145"/>
        <end position="1155"/>
    </location>
</feature>
<keyword evidence="29" id="KW-0175">Coiled coil</keyword>
<keyword evidence="23" id="KW-0508">mRNA splicing</keyword>
<dbReference type="GO" id="GO:0000243">
    <property type="term" value="C:commitment complex"/>
    <property type="evidence" value="ECO:0007669"/>
    <property type="project" value="UniProtKB-ARBA"/>
</dbReference>
<dbReference type="GO" id="GO:0005811">
    <property type="term" value="C:lipid droplet"/>
    <property type="evidence" value="ECO:0007669"/>
    <property type="project" value="InterPro"/>
</dbReference>
<feature type="transmembrane region" description="Helical" evidence="31">
    <location>
        <begin position="102"/>
        <end position="125"/>
    </location>
</feature>
<comment type="similarity">
    <text evidence="6">Belongs to the peptidase M28 family.</text>
</comment>
<feature type="transmembrane region" description="Helical" evidence="31">
    <location>
        <begin position="451"/>
        <end position="472"/>
    </location>
</feature>
<evidence type="ECO:0000256" key="7">
    <source>
        <dbReference type="ARBA" id="ARBA00017435"/>
    </source>
</evidence>
<dbReference type="Pfam" id="PF00098">
    <property type="entry name" value="zf-CCHC"/>
    <property type="match status" value="2"/>
</dbReference>
<feature type="transmembrane region" description="Helical" evidence="31">
    <location>
        <begin position="419"/>
        <end position="439"/>
    </location>
</feature>
<evidence type="ECO:0000256" key="22">
    <source>
        <dbReference type="ARBA" id="ARBA00023180"/>
    </source>
</evidence>
<evidence type="ECO:0000256" key="16">
    <source>
        <dbReference type="ARBA" id="ARBA00022801"/>
    </source>
</evidence>
<evidence type="ECO:0000256" key="15">
    <source>
        <dbReference type="ARBA" id="ARBA00022771"/>
    </source>
</evidence>
<dbReference type="Gene3D" id="6.10.140.1790">
    <property type="match status" value="1"/>
</dbReference>
<evidence type="ECO:0000256" key="20">
    <source>
        <dbReference type="ARBA" id="ARBA00023049"/>
    </source>
</evidence>
<dbReference type="InterPro" id="IPR056632">
    <property type="entry name" value="DUF7730"/>
</dbReference>
<dbReference type="InterPro" id="IPR019363">
    <property type="entry name" value="LDAH"/>
</dbReference>
<feature type="compositionally biased region" description="Pro residues" evidence="30">
    <location>
        <begin position="1127"/>
        <end position="1140"/>
    </location>
</feature>
<evidence type="ECO:0000256" key="19">
    <source>
        <dbReference type="ARBA" id="ARBA00022989"/>
    </source>
</evidence>
<dbReference type="SUPFAM" id="SSF53187">
    <property type="entry name" value="Zn-dependent exopeptidases"/>
    <property type="match status" value="1"/>
</dbReference>
<feature type="transmembrane region" description="Helical" evidence="31">
    <location>
        <begin position="1839"/>
        <end position="1858"/>
    </location>
</feature>
<evidence type="ECO:0000259" key="33">
    <source>
        <dbReference type="PROSITE" id="PS50850"/>
    </source>
</evidence>
<evidence type="ECO:0000256" key="27">
    <source>
        <dbReference type="PROSITE-ProRule" id="PRU00047"/>
    </source>
</evidence>
<dbReference type="InterPro" id="IPR036875">
    <property type="entry name" value="Znf_CCHC_sf"/>
</dbReference>
<feature type="region of interest" description="Disordered" evidence="30">
    <location>
        <begin position="3447"/>
        <end position="3517"/>
    </location>
</feature>
<feature type="transmembrane region" description="Helical" evidence="31">
    <location>
        <begin position="65"/>
        <end position="90"/>
    </location>
</feature>
<dbReference type="Gene3D" id="1.20.1250.20">
    <property type="entry name" value="MFS general substrate transporter like domains"/>
    <property type="match status" value="2"/>
</dbReference>
<gene>
    <name evidence="34" type="ORF">PCL_06139</name>
</gene>
<dbReference type="SMART" id="SM00322">
    <property type="entry name" value="KH"/>
    <property type="match status" value="1"/>
</dbReference>
<dbReference type="InterPro" id="IPR029058">
    <property type="entry name" value="AB_hydrolase_fold"/>
</dbReference>
<dbReference type="Gene3D" id="3.30.1370.10">
    <property type="entry name" value="K Homology domain, type 1"/>
    <property type="match status" value="1"/>
</dbReference>
<dbReference type="PANTHER" id="PTHR43791">
    <property type="entry name" value="PERMEASE-RELATED"/>
    <property type="match status" value="1"/>
</dbReference>
<dbReference type="GO" id="GO:0008237">
    <property type="term" value="F:metallopeptidase activity"/>
    <property type="evidence" value="ECO:0007669"/>
    <property type="project" value="UniProtKB-KW"/>
</dbReference>
<evidence type="ECO:0000256" key="1">
    <source>
        <dbReference type="ARBA" id="ARBA00001947"/>
    </source>
</evidence>
<accession>A0A2U3ELU9</accession>
<dbReference type="GO" id="GO:0022857">
    <property type="term" value="F:transmembrane transporter activity"/>
    <property type="evidence" value="ECO:0007669"/>
    <property type="project" value="InterPro"/>
</dbReference>
<dbReference type="Proteomes" id="UP000245956">
    <property type="component" value="Unassembled WGS sequence"/>
</dbReference>
<dbReference type="InterPro" id="IPR032570">
    <property type="entry name" value="SF1-HH"/>
</dbReference>
<keyword evidence="9" id="KW-0813">Transport</keyword>
<evidence type="ECO:0000256" key="4">
    <source>
        <dbReference type="ARBA" id="ARBA00004128"/>
    </source>
</evidence>
<evidence type="ECO:0000256" key="14">
    <source>
        <dbReference type="ARBA" id="ARBA00022723"/>
    </source>
</evidence>
<dbReference type="GO" id="GO:0005774">
    <property type="term" value="C:vacuolar membrane"/>
    <property type="evidence" value="ECO:0007669"/>
    <property type="project" value="UniProtKB-SubCell"/>
</dbReference>
<feature type="compositionally biased region" description="Gly residues" evidence="30">
    <location>
        <begin position="1097"/>
        <end position="1110"/>
    </location>
</feature>
<dbReference type="FunFam" id="3.30.1370.10:FF:000024">
    <property type="entry name" value="Branchpoint-bridging protein-like protein"/>
    <property type="match status" value="1"/>
</dbReference>
<evidence type="ECO:0000256" key="2">
    <source>
        <dbReference type="ARBA" id="ARBA00003273"/>
    </source>
</evidence>
<dbReference type="SUPFAM" id="SSF57756">
    <property type="entry name" value="Retrovirus zinc finger-like domains"/>
    <property type="match status" value="1"/>
</dbReference>
<feature type="region of interest" description="Disordered" evidence="30">
    <location>
        <begin position="3397"/>
        <end position="3435"/>
    </location>
</feature>
<feature type="region of interest" description="Disordered" evidence="30">
    <location>
        <begin position="2307"/>
        <end position="2326"/>
    </location>
</feature>
<feature type="transmembrane region" description="Helical" evidence="31">
    <location>
        <begin position="2056"/>
        <end position="2075"/>
    </location>
</feature>
<dbReference type="GO" id="GO:0008270">
    <property type="term" value="F:zinc ion binding"/>
    <property type="evidence" value="ECO:0007669"/>
    <property type="project" value="UniProtKB-KW"/>
</dbReference>
<evidence type="ECO:0000256" key="26">
    <source>
        <dbReference type="ARBA" id="ARBA00037968"/>
    </source>
</evidence>
<evidence type="ECO:0000256" key="11">
    <source>
        <dbReference type="ARBA" id="ARBA00022664"/>
    </source>
</evidence>
<feature type="transmembrane region" description="Helical" evidence="31">
    <location>
        <begin position="1928"/>
        <end position="1950"/>
    </location>
</feature>
<evidence type="ECO:0000256" key="29">
    <source>
        <dbReference type="SAM" id="Coils"/>
    </source>
</evidence>
<dbReference type="GO" id="GO:0019915">
    <property type="term" value="P:lipid storage"/>
    <property type="evidence" value="ECO:0007669"/>
    <property type="project" value="InterPro"/>
</dbReference>
<dbReference type="EMBL" id="LCWV01000002">
    <property type="protein sequence ID" value="PWI75481.1"/>
    <property type="molecule type" value="Genomic_DNA"/>
</dbReference>
<feature type="compositionally biased region" description="Low complexity" evidence="30">
    <location>
        <begin position="1065"/>
        <end position="1086"/>
    </location>
</feature>
<dbReference type="Pfam" id="PF22251">
    <property type="entry name" value="PFF1_TM"/>
    <property type="match status" value="1"/>
</dbReference>
<evidence type="ECO:0000256" key="8">
    <source>
        <dbReference type="ARBA" id="ARBA00017984"/>
    </source>
</evidence>
<feature type="compositionally biased region" description="Basic and acidic residues" evidence="30">
    <location>
        <begin position="1052"/>
        <end position="1062"/>
    </location>
</feature>
<feature type="transmembrane region" description="Helical" evidence="31">
    <location>
        <begin position="137"/>
        <end position="155"/>
    </location>
</feature>
<reference evidence="34 35" key="1">
    <citation type="journal article" date="2016" name="Front. Microbiol.">
        <title>Genome and transcriptome sequences reveal the specific parasitism of the nematophagous Purpureocillium lilacinum 36-1.</title>
        <authorList>
            <person name="Xie J."/>
            <person name="Li S."/>
            <person name="Mo C."/>
            <person name="Xiao X."/>
            <person name="Peng D."/>
            <person name="Wang G."/>
            <person name="Xiao Y."/>
        </authorList>
    </citation>
    <scope>NUCLEOTIDE SEQUENCE [LARGE SCALE GENOMIC DNA]</scope>
    <source>
        <strain evidence="34 35">36-1</strain>
    </source>
</reference>
<keyword evidence="20" id="KW-0482">Metalloprotease</keyword>
<dbReference type="GO" id="GO:0005829">
    <property type="term" value="C:cytosol"/>
    <property type="evidence" value="ECO:0007669"/>
    <property type="project" value="UniProtKB-ARBA"/>
</dbReference>
<evidence type="ECO:0000313" key="34">
    <source>
        <dbReference type="EMBL" id="PWI75481.1"/>
    </source>
</evidence>
<dbReference type="GO" id="GO:0006508">
    <property type="term" value="P:proteolysis"/>
    <property type="evidence" value="ECO:0007669"/>
    <property type="project" value="UniProtKB-KW"/>
</dbReference>
<evidence type="ECO:0000259" key="32">
    <source>
        <dbReference type="PROSITE" id="PS50158"/>
    </source>
</evidence>
<organism evidence="34 35">
    <name type="scientific">Purpureocillium lilacinum</name>
    <name type="common">Paecilomyces lilacinus</name>
    <dbReference type="NCBI Taxonomy" id="33203"/>
    <lineage>
        <taxon>Eukaryota</taxon>
        <taxon>Fungi</taxon>
        <taxon>Dikarya</taxon>
        <taxon>Ascomycota</taxon>
        <taxon>Pezizomycotina</taxon>
        <taxon>Sordariomycetes</taxon>
        <taxon>Hypocreomycetidae</taxon>
        <taxon>Hypocreales</taxon>
        <taxon>Ophiocordycipitaceae</taxon>
        <taxon>Purpureocillium</taxon>
    </lineage>
</organism>
<keyword evidence="10" id="KW-0926">Vacuole</keyword>
<evidence type="ECO:0000256" key="24">
    <source>
        <dbReference type="ARBA" id="ARBA00023242"/>
    </source>
</evidence>
<name>A0A2U3ELU9_PURLI</name>
<dbReference type="InterPro" id="IPR047086">
    <property type="entry name" value="SF1-HH_sf"/>
</dbReference>
<evidence type="ECO:0000256" key="25">
    <source>
        <dbReference type="ARBA" id="ARBA00031512"/>
    </source>
</evidence>
<dbReference type="InterPro" id="IPR007484">
    <property type="entry name" value="Peptidase_M28"/>
</dbReference>
<keyword evidence="21 31" id="KW-0472">Membrane</keyword>
<evidence type="ECO:0000256" key="10">
    <source>
        <dbReference type="ARBA" id="ARBA00022554"/>
    </source>
</evidence>
<feature type="compositionally biased region" description="Polar residues" evidence="30">
    <location>
        <begin position="604"/>
        <end position="613"/>
    </location>
</feature>
<evidence type="ECO:0000256" key="13">
    <source>
        <dbReference type="ARBA" id="ARBA00022692"/>
    </source>
</evidence>
<dbReference type="InterPro" id="IPR036259">
    <property type="entry name" value="MFS_trans_sf"/>
</dbReference>
<feature type="transmembrane region" description="Helical" evidence="31">
    <location>
        <begin position="388"/>
        <end position="407"/>
    </location>
</feature>
<keyword evidence="13 31" id="KW-0812">Transmembrane</keyword>
<feature type="transmembrane region" description="Helical" evidence="31">
    <location>
        <begin position="1899"/>
        <end position="1922"/>
    </location>
</feature>
<dbReference type="Pfam" id="PF16275">
    <property type="entry name" value="SF1-HH"/>
    <property type="match status" value="1"/>
</dbReference>
<feature type="compositionally biased region" description="Pro residues" evidence="30">
    <location>
        <begin position="1156"/>
        <end position="1190"/>
    </location>
</feature>
<keyword evidence="24" id="KW-0539">Nucleus</keyword>
<evidence type="ECO:0000256" key="9">
    <source>
        <dbReference type="ARBA" id="ARBA00022448"/>
    </source>
</evidence>
<comment type="similarity">
    <text evidence="26">Belongs to the major facilitator superfamily. Allantoate permease family.</text>
</comment>
<dbReference type="SMART" id="SM00343">
    <property type="entry name" value="ZnF_C2HC"/>
    <property type="match status" value="2"/>
</dbReference>
<dbReference type="PANTHER" id="PTHR43791:SF10">
    <property type="entry name" value="MAJOR FACILITATOR SUPERFAMILY (MFS) PROFILE DOMAIN-CONTAINING PROTEIN"/>
    <property type="match status" value="1"/>
</dbReference>
<dbReference type="Gene3D" id="3.40.630.10">
    <property type="entry name" value="Zn peptidases"/>
    <property type="match status" value="1"/>
</dbReference>